<dbReference type="InterPro" id="IPR042099">
    <property type="entry name" value="ANL_N_sf"/>
</dbReference>
<dbReference type="InterPro" id="IPR045851">
    <property type="entry name" value="AMP-bd_C_sf"/>
</dbReference>
<accession>A0AAU0UMG6</accession>
<sequence>MYLTSLLEVAWREYPEKVAVYGENMQLTYAELYNQSDRMANALQKLGVTRGDRVGIYLSSRPEFYICYWSIIRLGAVAVLLNPMYKEREIEHVLTDTGAKVCFTEESIVRRLQVVSKEIPEKLSIICLGNSADTLSFDSLLKDNDTRGIISEARLNDVVSIIYTSGTTGKPKGATHTHKSIWSNVSAFSINNKFTSGDVLLCCLPIFNNFGLNVVSMATFYIGGNMVLFDRFDAKKILSAMGRYKVTYMAGTPTMYVYLLQEYDVGDYHVNTLRVCNSGGANLPDEVIKKWEKRFKSPLINGYGQTEASGFSTLTPVVGVRKNGAVGLPISNIRVKIVNEAGEELSRGKVGEIALKGDPISEVGYWNNEEANKQAWQDGWFLSNDLGYIDEDGYLFIVDRKNDLIITGGSNIYPAELEEVLYQHPKVSLAAVVGVPDEVKGELAKAFIVLKEGADCTESELINYCRDKLAVYKAPRLVEFVNDMPRGVTGKILKRVLKEQVAASKDN</sequence>
<reference evidence="5 6" key="1">
    <citation type="submission" date="2023-04" db="EMBL/GenBank/DDBJ databases">
        <authorList>
            <person name="Hsu D."/>
        </authorList>
    </citation>
    <scope>NUCLEOTIDE SEQUENCE [LARGE SCALE GENOMIC DNA]</scope>
    <source>
        <strain evidence="5 6">MK1</strain>
    </source>
</reference>
<protein>
    <submittedName>
        <fullName evidence="5">Long-chain fatty acid--CoA ligase</fullName>
    </submittedName>
</protein>
<dbReference type="PANTHER" id="PTHR43201:SF5">
    <property type="entry name" value="MEDIUM-CHAIN ACYL-COA LIGASE ACSF2, MITOCHONDRIAL"/>
    <property type="match status" value="1"/>
</dbReference>
<dbReference type="RefSeq" id="WP_366924394.1">
    <property type="nucleotide sequence ID" value="NZ_CP121694.1"/>
</dbReference>
<dbReference type="Gene3D" id="3.30.300.30">
    <property type="match status" value="1"/>
</dbReference>
<evidence type="ECO:0000259" key="3">
    <source>
        <dbReference type="Pfam" id="PF00501"/>
    </source>
</evidence>
<evidence type="ECO:0000256" key="1">
    <source>
        <dbReference type="ARBA" id="ARBA00006432"/>
    </source>
</evidence>
<dbReference type="PROSITE" id="PS00455">
    <property type="entry name" value="AMP_BINDING"/>
    <property type="match status" value="1"/>
</dbReference>
<evidence type="ECO:0000259" key="4">
    <source>
        <dbReference type="Pfam" id="PF13193"/>
    </source>
</evidence>
<keyword evidence="2 5" id="KW-0436">Ligase</keyword>
<feature type="domain" description="AMP-binding enzyme C-terminal" evidence="4">
    <location>
        <begin position="416"/>
        <end position="491"/>
    </location>
</feature>
<dbReference type="GO" id="GO:0031956">
    <property type="term" value="F:medium-chain fatty acid-CoA ligase activity"/>
    <property type="evidence" value="ECO:0007669"/>
    <property type="project" value="TreeGrafter"/>
</dbReference>
<dbReference type="Pfam" id="PF00501">
    <property type="entry name" value="AMP-binding"/>
    <property type="match status" value="1"/>
</dbReference>
<dbReference type="NCBIfam" id="NF004837">
    <property type="entry name" value="PRK06187.1"/>
    <property type="match status" value="1"/>
</dbReference>
<dbReference type="EMBL" id="CP121694">
    <property type="protein sequence ID" value="WRO21557.1"/>
    <property type="molecule type" value="Genomic_DNA"/>
</dbReference>
<dbReference type="CDD" id="cd05936">
    <property type="entry name" value="FC-FACS_FadD_like"/>
    <property type="match status" value="1"/>
</dbReference>
<gene>
    <name evidence="5" type="ORF">MFMK1_001367</name>
</gene>
<keyword evidence="6" id="KW-1185">Reference proteome</keyword>
<dbReference type="AlphaFoldDB" id="A0AAU0UMG6"/>
<name>A0AAU0UMG6_9FIRM</name>
<comment type="similarity">
    <text evidence="1">Belongs to the ATP-dependent AMP-binding enzyme family.</text>
</comment>
<dbReference type="SUPFAM" id="SSF56801">
    <property type="entry name" value="Acetyl-CoA synthetase-like"/>
    <property type="match status" value="1"/>
</dbReference>
<dbReference type="FunFam" id="3.30.300.30:FF:000008">
    <property type="entry name" value="2,3-dihydroxybenzoate-AMP ligase"/>
    <property type="match status" value="1"/>
</dbReference>
<evidence type="ECO:0000256" key="2">
    <source>
        <dbReference type="ARBA" id="ARBA00022598"/>
    </source>
</evidence>
<dbReference type="Pfam" id="PF13193">
    <property type="entry name" value="AMP-binding_C"/>
    <property type="match status" value="1"/>
</dbReference>
<evidence type="ECO:0000313" key="6">
    <source>
        <dbReference type="Proteomes" id="UP001329915"/>
    </source>
</evidence>
<dbReference type="InterPro" id="IPR000873">
    <property type="entry name" value="AMP-dep_synth/lig_dom"/>
</dbReference>
<dbReference type="Proteomes" id="UP001329915">
    <property type="component" value="Chromosome"/>
</dbReference>
<dbReference type="KEGG" id="dbc:MFMK1_001367"/>
<feature type="domain" description="AMP-dependent synthetase/ligase" evidence="3">
    <location>
        <begin position="8"/>
        <end position="361"/>
    </location>
</feature>
<dbReference type="GO" id="GO:0006631">
    <property type="term" value="P:fatty acid metabolic process"/>
    <property type="evidence" value="ECO:0007669"/>
    <property type="project" value="TreeGrafter"/>
</dbReference>
<organism evidence="5 6">
    <name type="scientific">Metallumcola ferriviriculae</name>
    <dbReference type="NCBI Taxonomy" id="3039180"/>
    <lineage>
        <taxon>Bacteria</taxon>
        <taxon>Bacillati</taxon>
        <taxon>Bacillota</taxon>
        <taxon>Clostridia</taxon>
        <taxon>Neomoorellales</taxon>
        <taxon>Desulfitibacteraceae</taxon>
        <taxon>Metallumcola</taxon>
    </lineage>
</organism>
<proteinExistence type="inferred from homology"/>
<dbReference type="PANTHER" id="PTHR43201">
    <property type="entry name" value="ACYL-COA SYNTHETASE"/>
    <property type="match status" value="1"/>
</dbReference>
<dbReference type="InterPro" id="IPR020845">
    <property type="entry name" value="AMP-binding_CS"/>
</dbReference>
<dbReference type="Gene3D" id="3.40.50.12780">
    <property type="entry name" value="N-terminal domain of ligase-like"/>
    <property type="match status" value="1"/>
</dbReference>
<evidence type="ECO:0000313" key="5">
    <source>
        <dbReference type="EMBL" id="WRO21557.1"/>
    </source>
</evidence>
<dbReference type="InterPro" id="IPR025110">
    <property type="entry name" value="AMP-bd_C"/>
</dbReference>